<protein>
    <submittedName>
        <fullName evidence="1">Uncharacterized protein</fullName>
    </submittedName>
</protein>
<comment type="caution">
    <text evidence="1">The sequence shown here is derived from an EMBL/GenBank/DDBJ whole genome shotgun (WGS) entry which is preliminary data.</text>
</comment>
<sequence>MFISNKNGEVHMEPSVSIMLGSNGPHPISINQYTADDMNLLNRKNVFVRKPFNDENHPSSRNRIRNDKNTYKIRPSLDTPSPTNIINEINRLKLKYKNYDLIQSDGTQNENSFSDFDSFEMASEDDYSEIHQSSKAFKHAKHVNYYDSFYNNFGSEISSSEENDKEKELDINFIQADELTSDILEKDKDKVYSTSKHLQMSEADDFLFS</sequence>
<organism evidence="1 2">
    <name type="scientific">Mytilus galloprovincialis</name>
    <name type="common">Mediterranean mussel</name>
    <dbReference type="NCBI Taxonomy" id="29158"/>
    <lineage>
        <taxon>Eukaryota</taxon>
        <taxon>Metazoa</taxon>
        <taxon>Spiralia</taxon>
        <taxon>Lophotrochozoa</taxon>
        <taxon>Mollusca</taxon>
        <taxon>Bivalvia</taxon>
        <taxon>Autobranchia</taxon>
        <taxon>Pteriomorphia</taxon>
        <taxon>Mytilida</taxon>
        <taxon>Mytiloidea</taxon>
        <taxon>Mytilidae</taxon>
        <taxon>Mytilinae</taxon>
        <taxon>Mytilus</taxon>
    </lineage>
</organism>
<reference evidence="1" key="1">
    <citation type="submission" date="2018-11" db="EMBL/GenBank/DDBJ databases">
        <authorList>
            <person name="Alioto T."/>
            <person name="Alioto T."/>
        </authorList>
    </citation>
    <scope>NUCLEOTIDE SEQUENCE</scope>
</reference>
<gene>
    <name evidence="1" type="ORF">MGAL_10B023837</name>
</gene>
<dbReference type="EMBL" id="UYJE01008538">
    <property type="protein sequence ID" value="VDI64638.1"/>
    <property type="molecule type" value="Genomic_DNA"/>
</dbReference>
<proteinExistence type="predicted"/>
<dbReference type="OrthoDB" id="10529035at2759"/>
<accession>A0A8B6GIY9</accession>
<name>A0A8B6GIY9_MYTGA</name>
<dbReference type="AlphaFoldDB" id="A0A8B6GIY9"/>
<evidence type="ECO:0000313" key="2">
    <source>
        <dbReference type="Proteomes" id="UP000596742"/>
    </source>
</evidence>
<evidence type="ECO:0000313" key="1">
    <source>
        <dbReference type="EMBL" id="VDI64638.1"/>
    </source>
</evidence>
<keyword evidence="2" id="KW-1185">Reference proteome</keyword>
<dbReference type="Proteomes" id="UP000596742">
    <property type="component" value="Unassembled WGS sequence"/>
</dbReference>